<sequence>MVGFDLSSMECQELCHDRCMVLLLADYMQDIGAAELNAKSLCSGSVLKCRVW</sequence>
<proteinExistence type="predicted"/>
<gene>
    <name evidence="1" type="ORF">AIHMFPNM_00013</name>
</gene>
<dbReference type="EMBL" id="MT631384">
    <property type="protein sequence ID" value="QNO49612.1"/>
    <property type="molecule type" value="Genomic_DNA"/>
</dbReference>
<organism evidence="1">
    <name type="scientific">Candidatus Methanogaster sp. ANME-2c ERB4</name>
    <dbReference type="NCBI Taxonomy" id="2759911"/>
    <lineage>
        <taxon>Archaea</taxon>
        <taxon>Methanobacteriati</taxon>
        <taxon>Methanobacteriota</taxon>
        <taxon>Stenosarchaea group</taxon>
        <taxon>Methanomicrobia</taxon>
        <taxon>Methanosarcinales</taxon>
        <taxon>ANME-2 cluster</taxon>
        <taxon>Candidatus Methanogasteraceae</taxon>
        <taxon>Candidatus Methanogaster</taxon>
    </lineage>
</organism>
<protein>
    <submittedName>
        <fullName evidence="1">Uncharacterized protein</fullName>
    </submittedName>
</protein>
<evidence type="ECO:0000313" key="1">
    <source>
        <dbReference type="EMBL" id="QNO49612.1"/>
    </source>
</evidence>
<dbReference type="AlphaFoldDB" id="A0A7G9YNM8"/>
<name>A0A7G9YNM8_9EURY</name>
<reference evidence="1" key="1">
    <citation type="submission" date="2020-06" db="EMBL/GenBank/DDBJ databases">
        <title>Unique genomic features of the anaerobic methanotrophic archaea.</title>
        <authorList>
            <person name="Chadwick G.L."/>
            <person name="Skennerton C.T."/>
            <person name="Laso-Perez R."/>
            <person name="Leu A.O."/>
            <person name="Speth D.R."/>
            <person name="Yu H."/>
            <person name="Morgan-Lang C."/>
            <person name="Hatzenpichler R."/>
            <person name="Goudeau D."/>
            <person name="Malmstrom R."/>
            <person name="Brazelton W.J."/>
            <person name="Woyke T."/>
            <person name="Hallam S.J."/>
            <person name="Tyson G.W."/>
            <person name="Wegener G."/>
            <person name="Boetius A."/>
            <person name="Orphan V."/>
        </authorList>
    </citation>
    <scope>NUCLEOTIDE SEQUENCE</scope>
</reference>
<accession>A0A7G9YNM8</accession>